<proteinExistence type="predicted"/>
<name>A0A9Q1HBK5_HOLLE</name>
<evidence type="ECO:0000313" key="2">
    <source>
        <dbReference type="Proteomes" id="UP001152320"/>
    </source>
</evidence>
<keyword evidence="2" id="KW-1185">Reference proteome</keyword>
<evidence type="ECO:0000313" key="1">
    <source>
        <dbReference type="EMBL" id="KAJ8039463.1"/>
    </source>
</evidence>
<reference evidence="1" key="1">
    <citation type="submission" date="2021-10" db="EMBL/GenBank/DDBJ databases">
        <title>Tropical sea cucumber genome reveals ecological adaptation and Cuvierian tubules defense mechanism.</title>
        <authorList>
            <person name="Chen T."/>
        </authorList>
    </citation>
    <scope>NUCLEOTIDE SEQUENCE</scope>
    <source>
        <strain evidence="1">Nanhai2018</strain>
        <tissue evidence="1">Muscle</tissue>
    </source>
</reference>
<comment type="caution">
    <text evidence="1">The sequence shown here is derived from an EMBL/GenBank/DDBJ whole genome shotgun (WGS) entry which is preliminary data.</text>
</comment>
<dbReference type="AlphaFoldDB" id="A0A9Q1HBK5"/>
<accession>A0A9Q1HBK5</accession>
<organism evidence="1 2">
    <name type="scientific">Holothuria leucospilota</name>
    <name type="common">Black long sea cucumber</name>
    <name type="synonym">Mertensiothuria leucospilota</name>
    <dbReference type="NCBI Taxonomy" id="206669"/>
    <lineage>
        <taxon>Eukaryota</taxon>
        <taxon>Metazoa</taxon>
        <taxon>Echinodermata</taxon>
        <taxon>Eleutherozoa</taxon>
        <taxon>Echinozoa</taxon>
        <taxon>Holothuroidea</taxon>
        <taxon>Aspidochirotacea</taxon>
        <taxon>Aspidochirotida</taxon>
        <taxon>Holothuriidae</taxon>
        <taxon>Holothuria</taxon>
    </lineage>
</organism>
<dbReference type="EMBL" id="JAIZAY010000007">
    <property type="protein sequence ID" value="KAJ8039463.1"/>
    <property type="molecule type" value="Genomic_DNA"/>
</dbReference>
<gene>
    <name evidence="1" type="ORF">HOLleu_17191</name>
</gene>
<sequence length="158" mass="17716">MRNGFPGTEGQNKHAVNELTDHTHGITIGTTMTQCTCPSKPKRRAVLPFKIASSWLKSREGFHETRSRVSMVFEGQDRASLEVLKGTRPLCHVLLCVCAYCVLIPHCMQSEPEAGGYRKDAGMNKHPQLKISLLFFQFPLSVQTNDSHRTENMNELSS</sequence>
<protein>
    <submittedName>
        <fullName evidence="1">Uncharacterized protein</fullName>
    </submittedName>
</protein>
<dbReference type="Proteomes" id="UP001152320">
    <property type="component" value="Chromosome 7"/>
</dbReference>